<dbReference type="InterPro" id="IPR051620">
    <property type="entry name" value="ORF904-like_C"/>
</dbReference>
<dbReference type="InterPro" id="IPR045455">
    <property type="entry name" value="NrS-1_pol-like_helicase"/>
</dbReference>
<dbReference type="EMBL" id="MN738797">
    <property type="protein sequence ID" value="QHT37464.1"/>
    <property type="molecule type" value="Genomic_DNA"/>
</dbReference>
<dbReference type="PROSITE" id="PS51206">
    <property type="entry name" value="SF3_HELICASE_1"/>
    <property type="match status" value="1"/>
</dbReference>
<dbReference type="InterPro" id="IPR014015">
    <property type="entry name" value="Helicase_SF3_DNA-vir"/>
</dbReference>
<evidence type="ECO:0000256" key="1">
    <source>
        <dbReference type="ARBA" id="ARBA00022741"/>
    </source>
</evidence>
<keyword evidence="1" id="KW-0547">Nucleotide-binding</keyword>
<dbReference type="InterPro" id="IPR014819">
    <property type="entry name" value="PriCT_2"/>
</dbReference>
<dbReference type="GO" id="GO:0016817">
    <property type="term" value="F:hydrolase activity, acting on acid anhydrides"/>
    <property type="evidence" value="ECO:0007669"/>
    <property type="project" value="InterPro"/>
</dbReference>
<sequence>MDNGIFNKFLNQNFIKKGQKPTHTRIGNKALNINGGAYNIDYDNDRTFKMFLKKYNTHVFKNKGGEYLTELQDKENGGPILIDLDFKLKNINERIFDADVISDIIETYTDKINYYFDLSEIDTFEIFVLLKDEMVKEKDYIKDGIHIQINLKLKHDKQIFLRKKIMHSINDEIFNSSGFEFENNLDDIFDYSITSGNTGWLMYGSKKPGGEPYKLKYKFTVKRDGDDFEIIDNNVKEETKKSLVKKLLIRNCKFQEILIKKEFENELKDTKKISKYTVIIKENHIGKDWIIKSFKNISSEEQCDNVIEIILSNESNSLSNISEIKDYIMLCLDDKYYEPFPRWIRVLWALKNINSLLYPFFLKWSAQSDKFDWSDTSNIDYIYKQWNETRPNTFTEGSIRYWSRESNPNQYQIIRDNTTKHYIEKTLEGKGTDNDIATLIHHLLFDRYRCTSIRHNRWYQFMNHRWIVSESGTGLRRKFSSMISPLYIQKQTAIMEQIREDSEMTQETQDRLTTEAAIFNKISMRLKDTSQKNNIMVESKELHYDNKLESMLDENPMLISFKNGVYDFEQEIFRDGIPEDYISKSTNIDYIKIDENNEEHIKIISEINDFMAKLFPNERLREYMWQHLASCLLGTNQNQTFNIYTGVGSNGKSVFVKLFSMVLGDYKGTVPISLITQKRLSIGGTSSEVAQLKGLRYAVMNEPSKGDAINEGIMKEITGGDPIQARELFKTSITFIPMFKLACCTNTLFDIKSNDEGTWRRIRVVDFESKFIDNPSEDPNDKEFKKDKTLEGKFASWAPVFASMLIKKVDQTKGKVEDCDEVLVASKKYRENQDYLAKFVADKIRKATIDPNNPDKKYKISKSHIKNEFKEWWKREYDTKAPKGKEIIEYLEKILGPYPQQGRGWSGYEIIFDDYHDED</sequence>
<dbReference type="GO" id="GO:0005524">
    <property type="term" value="F:ATP binding"/>
    <property type="evidence" value="ECO:0007669"/>
    <property type="project" value="UniProtKB-KW"/>
</dbReference>
<protein>
    <recommendedName>
        <fullName evidence="4">SF3 helicase domain-containing protein</fullName>
    </recommendedName>
</protein>
<dbReference type="Pfam" id="PF23162">
    <property type="entry name" value="AEP_C962R"/>
    <property type="match status" value="1"/>
</dbReference>
<dbReference type="InterPro" id="IPR056443">
    <property type="entry name" value="AEP_C962R"/>
</dbReference>
<proteinExistence type="predicted"/>
<dbReference type="PANTHER" id="PTHR35372:SF2">
    <property type="entry name" value="SF3 HELICASE DOMAIN-CONTAINING PROTEIN"/>
    <property type="match status" value="1"/>
</dbReference>
<evidence type="ECO:0000256" key="3">
    <source>
        <dbReference type="ARBA" id="ARBA00022840"/>
    </source>
</evidence>
<dbReference type="PANTHER" id="PTHR35372">
    <property type="entry name" value="ATP BINDING PROTEIN-RELATED"/>
    <property type="match status" value="1"/>
</dbReference>
<dbReference type="InterPro" id="IPR006500">
    <property type="entry name" value="Helicase_put_C_phage/plasmid"/>
</dbReference>
<evidence type="ECO:0000259" key="4">
    <source>
        <dbReference type="PROSITE" id="PS51206"/>
    </source>
</evidence>
<reference evidence="5" key="1">
    <citation type="journal article" date="2020" name="Nature">
        <title>Giant virus diversity and host interactions through global metagenomics.</title>
        <authorList>
            <person name="Schulz F."/>
            <person name="Roux S."/>
            <person name="Paez-Espino D."/>
            <person name="Jungbluth S."/>
            <person name="Walsh D.A."/>
            <person name="Denef V.J."/>
            <person name="McMahon K.D."/>
            <person name="Konstantinidis K.T."/>
            <person name="Eloe-Fadrosh E.A."/>
            <person name="Kyrpides N.C."/>
            <person name="Woyke T."/>
        </authorList>
    </citation>
    <scope>NUCLEOTIDE SEQUENCE</scope>
    <source>
        <strain evidence="5">GVMAG-S-ERX555997-44</strain>
    </source>
</reference>
<feature type="domain" description="SF3 helicase" evidence="4">
    <location>
        <begin position="619"/>
        <end position="780"/>
    </location>
</feature>
<keyword evidence="2" id="KW-0378">Hydrolase</keyword>
<keyword evidence="3" id="KW-0067">ATP-binding</keyword>
<dbReference type="Pfam" id="PF19263">
    <property type="entry name" value="DUF5906"/>
    <property type="match status" value="1"/>
</dbReference>
<dbReference type="Pfam" id="PF08706">
    <property type="entry name" value="D5_N"/>
    <property type="match status" value="1"/>
</dbReference>
<dbReference type="AlphaFoldDB" id="A0A6C0F8Q8"/>
<dbReference type="Pfam" id="PF08707">
    <property type="entry name" value="PriCT_2"/>
    <property type="match status" value="1"/>
</dbReference>
<accession>A0A6C0F8Q8</accession>
<evidence type="ECO:0000313" key="5">
    <source>
        <dbReference type="EMBL" id="QHT37464.1"/>
    </source>
</evidence>
<organism evidence="5">
    <name type="scientific">viral metagenome</name>
    <dbReference type="NCBI Taxonomy" id="1070528"/>
    <lineage>
        <taxon>unclassified sequences</taxon>
        <taxon>metagenomes</taxon>
        <taxon>organismal metagenomes</taxon>
    </lineage>
</organism>
<dbReference type="Gene3D" id="3.40.50.300">
    <property type="entry name" value="P-loop containing nucleotide triphosphate hydrolases"/>
    <property type="match status" value="1"/>
</dbReference>
<name>A0A6C0F8Q8_9ZZZZ</name>
<dbReference type="InterPro" id="IPR014818">
    <property type="entry name" value="Phage/plasmid_primase_P4_C"/>
</dbReference>
<dbReference type="SUPFAM" id="SSF52540">
    <property type="entry name" value="P-loop containing nucleoside triphosphate hydrolases"/>
    <property type="match status" value="1"/>
</dbReference>
<evidence type="ECO:0000256" key="2">
    <source>
        <dbReference type="ARBA" id="ARBA00022801"/>
    </source>
</evidence>
<dbReference type="NCBIfam" id="TIGR01613">
    <property type="entry name" value="primase_Cterm"/>
    <property type="match status" value="1"/>
</dbReference>
<dbReference type="InterPro" id="IPR027417">
    <property type="entry name" value="P-loop_NTPase"/>
</dbReference>